<evidence type="ECO:0000256" key="4">
    <source>
        <dbReference type="ARBA" id="ARBA00022475"/>
    </source>
</evidence>
<dbReference type="Gene3D" id="3.40.50.300">
    <property type="entry name" value="P-loop containing nucleotide triphosphate hydrolases"/>
    <property type="match status" value="1"/>
</dbReference>
<dbReference type="InterPro" id="IPR017871">
    <property type="entry name" value="ABC_transporter-like_CS"/>
</dbReference>
<keyword evidence="4" id="KW-1003">Cell membrane</keyword>
<accession>A0A1F2UJI0</accession>
<dbReference type="SUPFAM" id="SSF52540">
    <property type="entry name" value="P-loop containing nucleoside triphosphate hydrolases"/>
    <property type="match status" value="1"/>
</dbReference>
<evidence type="ECO:0000256" key="7">
    <source>
        <dbReference type="ARBA" id="ARBA00022967"/>
    </source>
</evidence>
<evidence type="ECO:0000313" key="11">
    <source>
        <dbReference type="EMBL" id="OFW33169.1"/>
    </source>
</evidence>
<dbReference type="GO" id="GO:0005886">
    <property type="term" value="C:plasma membrane"/>
    <property type="evidence" value="ECO:0007669"/>
    <property type="project" value="UniProtKB-SubCell"/>
</dbReference>
<dbReference type="PROSITE" id="PS50893">
    <property type="entry name" value="ABC_TRANSPORTER_2"/>
    <property type="match status" value="1"/>
</dbReference>
<dbReference type="AlphaFoldDB" id="A0A1F2UJI0"/>
<evidence type="ECO:0000256" key="6">
    <source>
        <dbReference type="ARBA" id="ARBA00022840"/>
    </source>
</evidence>
<gene>
    <name evidence="11" type="ORF">A2074_05910</name>
</gene>
<evidence type="ECO:0000256" key="8">
    <source>
        <dbReference type="ARBA" id="ARBA00023136"/>
    </source>
</evidence>
<dbReference type="Pfam" id="PF00005">
    <property type="entry name" value="ABC_tran"/>
    <property type="match status" value="1"/>
</dbReference>
<keyword evidence="6" id="KW-0067">ATP-binding</keyword>
<sequence>MVVAENLTKVFDGLTAVKGISFTVERGESVGFLGPNGAGKTTTIRMLYGMSPPTGGSLSVLGLDVRKDIRDIKRRIGVVPQETNLDTDLSVRENLEVYANYFGIPKKVAGERLHELLAFMQLEERSNTMVDTLSGGMKRRLLLARALLNNPELLILDEPTTGLDPQARHLIWDRLKSLQEQNVTLVLTTHYMDEASQLCDRIIIMDEGSIIAEGNPLALIETHVASEALEIRVAEGQREALQELLAPKSEYFEVQHDTYVFFALAADELMQAVKDAGFEIEY</sequence>
<keyword evidence="8" id="KW-0472">Membrane</keyword>
<dbReference type="InterPro" id="IPR003439">
    <property type="entry name" value="ABC_transporter-like_ATP-bd"/>
</dbReference>
<dbReference type="FunFam" id="3.40.50.300:FF:000589">
    <property type="entry name" value="ABC transporter, ATP-binding subunit"/>
    <property type="match status" value="1"/>
</dbReference>
<dbReference type="PROSITE" id="PS00211">
    <property type="entry name" value="ABC_TRANSPORTER_1"/>
    <property type="match status" value="1"/>
</dbReference>
<name>A0A1F2UJI0_9ACTN</name>
<dbReference type="Proteomes" id="UP000178086">
    <property type="component" value="Unassembled WGS sequence"/>
</dbReference>
<dbReference type="PANTHER" id="PTHR42711">
    <property type="entry name" value="ABC TRANSPORTER ATP-BINDING PROTEIN"/>
    <property type="match status" value="1"/>
</dbReference>
<protein>
    <submittedName>
        <fullName evidence="11">ABC transporter</fullName>
    </submittedName>
</protein>
<feature type="non-terminal residue" evidence="11">
    <location>
        <position position="282"/>
    </location>
</feature>
<evidence type="ECO:0000259" key="10">
    <source>
        <dbReference type="PROSITE" id="PS50893"/>
    </source>
</evidence>
<evidence type="ECO:0000256" key="1">
    <source>
        <dbReference type="ARBA" id="ARBA00004202"/>
    </source>
</evidence>
<dbReference type="GO" id="GO:0046677">
    <property type="term" value="P:response to antibiotic"/>
    <property type="evidence" value="ECO:0007669"/>
    <property type="project" value="UniProtKB-KW"/>
</dbReference>
<comment type="similarity">
    <text evidence="2">Belongs to the ABC transporter superfamily.</text>
</comment>
<dbReference type="GO" id="GO:0016887">
    <property type="term" value="F:ATP hydrolysis activity"/>
    <property type="evidence" value="ECO:0007669"/>
    <property type="project" value="InterPro"/>
</dbReference>
<evidence type="ECO:0000256" key="5">
    <source>
        <dbReference type="ARBA" id="ARBA00022741"/>
    </source>
</evidence>
<keyword evidence="3" id="KW-0813">Transport</keyword>
<dbReference type="InterPro" id="IPR050763">
    <property type="entry name" value="ABC_transporter_ATP-binding"/>
</dbReference>
<dbReference type="GO" id="GO:0005524">
    <property type="term" value="F:ATP binding"/>
    <property type="evidence" value="ECO:0007669"/>
    <property type="project" value="UniProtKB-KW"/>
</dbReference>
<reference evidence="11 12" key="1">
    <citation type="journal article" date="2016" name="Nat. Commun.">
        <title>Thousands of microbial genomes shed light on interconnected biogeochemical processes in an aquifer system.</title>
        <authorList>
            <person name="Anantharaman K."/>
            <person name="Brown C.T."/>
            <person name="Hug L.A."/>
            <person name="Sharon I."/>
            <person name="Castelle C.J."/>
            <person name="Probst A.J."/>
            <person name="Thomas B.C."/>
            <person name="Singh A."/>
            <person name="Wilkins M.J."/>
            <person name="Karaoz U."/>
            <person name="Brodie E.L."/>
            <person name="Williams K.H."/>
            <person name="Hubbard S.S."/>
            <person name="Banfield J.F."/>
        </authorList>
    </citation>
    <scope>NUCLEOTIDE SEQUENCE [LARGE SCALE GENOMIC DNA]</scope>
</reference>
<dbReference type="InterPro" id="IPR027417">
    <property type="entry name" value="P-loop_NTPase"/>
</dbReference>
<keyword evidence="5" id="KW-0547">Nucleotide-binding</keyword>
<evidence type="ECO:0000256" key="2">
    <source>
        <dbReference type="ARBA" id="ARBA00005417"/>
    </source>
</evidence>
<keyword evidence="9" id="KW-0046">Antibiotic resistance</keyword>
<comment type="subcellular location">
    <subcellularLocation>
        <location evidence="1">Cell membrane</location>
        <topology evidence="1">Peripheral membrane protein</topology>
    </subcellularLocation>
</comment>
<organism evidence="11 12">
    <name type="scientific">Candidatus Aquicultor primus</name>
    <dbReference type="NCBI Taxonomy" id="1797195"/>
    <lineage>
        <taxon>Bacteria</taxon>
        <taxon>Bacillati</taxon>
        <taxon>Actinomycetota</taxon>
        <taxon>Candidatus Aquicultoria</taxon>
        <taxon>Candidatus Aquicultorales</taxon>
        <taxon>Candidatus Aquicultoraceae</taxon>
        <taxon>Candidatus Aquicultor</taxon>
    </lineage>
</organism>
<comment type="caution">
    <text evidence="11">The sequence shown here is derived from an EMBL/GenBank/DDBJ whole genome shotgun (WGS) entry which is preliminary data.</text>
</comment>
<dbReference type="SMART" id="SM00382">
    <property type="entry name" value="AAA"/>
    <property type="match status" value="1"/>
</dbReference>
<evidence type="ECO:0000313" key="12">
    <source>
        <dbReference type="Proteomes" id="UP000178086"/>
    </source>
</evidence>
<evidence type="ECO:0000256" key="3">
    <source>
        <dbReference type="ARBA" id="ARBA00022448"/>
    </source>
</evidence>
<dbReference type="PANTHER" id="PTHR42711:SF5">
    <property type="entry name" value="ABC TRANSPORTER ATP-BINDING PROTEIN NATA"/>
    <property type="match status" value="1"/>
</dbReference>
<proteinExistence type="inferred from homology"/>
<keyword evidence="7" id="KW-1278">Translocase</keyword>
<feature type="domain" description="ABC transporter" evidence="10">
    <location>
        <begin position="2"/>
        <end position="232"/>
    </location>
</feature>
<evidence type="ECO:0000256" key="9">
    <source>
        <dbReference type="ARBA" id="ARBA00023251"/>
    </source>
</evidence>
<dbReference type="InterPro" id="IPR003593">
    <property type="entry name" value="AAA+_ATPase"/>
</dbReference>
<dbReference type="EMBL" id="MELI01000074">
    <property type="protein sequence ID" value="OFW33169.1"/>
    <property type="molecule type" value="Genomic_DNA"/>
</dbReference>